<evidence type="ECO:0000259" key="6">
    <source>
        <dbReference type="PROSITE" id="PS50268"/>
    </source>
</evidence>
<evidence type="ECO:0000256" key="5">
    <source>
        <dbReference type="PROSITE-ProRule" id="PRU00043"/>
    </source>
</evidence>
<organism evidence="7">
    <name type="scientific">Arion vulgaris</name>
    <dbReference type="NCBI Taxonomy" id="1028688"/>
    <lineage>
        <taxon>Eukaryota</taxon>
        <taxon>Metazoa</taxon>
        <taxon>Spiralia</taxon>
        <taxon>Lophotrochozoa</taxon>
        <taxon>Mollusca</taxon>
        <taxon>Gastropoda</taxon>
        <taxon>Heterobranchia</taxon>
        <taxon>Euthyneura</taxon>
        <taxon>Panpulmonata</taxon>
        <taxon>Eupulmonata</taxon>
        <taxon>Stylommatophora</taxon>
        <taxon>Helicina</taxon>
        <taxon>Arionoidea</taxon>
        <taxon>Arionidae</taxon>
        <taxon>Arion</taxon>
    </lineage>
</organism>
<dbReference type="PRINTS" id="PR00205">
    <property type="entry name" value="CADHERIN"/>
</dbReference>
<evidence type="ECO:0000256" key="2">
    <source>
        <dbReference type="ARBA" id="ARBA00022737"/>
    </source>
</evidence>
<dbReference type="GO" id="GO:0034332">
    <property type="term" value="P:adherens junction organization"/>
    <property type="evidence" value="ECO:0007669"/>
    <property type="project" value="TreeGrafter"/>
</dbReference>
<evidence type="ECO:0000313" key="7">
    <source>
        <dbReference type="EMBL" id="CEK99368.1"/>
    </source>
</evidence>
<feature type="domain" description="Cadherin" evidence="6">
    <location>
        <begin position="9"/>
        <end position="81"/>
    </location>
</feature>
<dbReference type="PROSITE" id="PS50268">
    <property type="entry name" value="CADHERIN_2"/>
    <property type="match status" value="1"/>
</dbReference>
<dbReference type="InterPro" id="IPR039808">
    <property type="entry name" value="Cadherin"/>
</dbReference>
<dbReference type="GO" id="GO:0016477">
    <property type="term" value="P:cell migration"/>
    <property type="evidence" value="ECO:0007669"/>
    <property type="project" value="TreeGrafter"/>
</dbReference>
<dbReference type="InterPro" id="IPR002126">
    <property type="entry name" value="Cadherin-like_dom"/>
</dbReference>
<dbReference type="GO" id="GO:0016339">
    <property type="term" value="P:calcium-dependent cell-cell adhesion via plasma membrane cell adhesion molecules"/>
    <property type="evidence" value="ECO:0007669"/>
    <property type="project" value="TreeGrafter"/>
</dbReference>
<keyword evidence="3 5" id="KW-0106">Calcium</keyword>
<sequence>INDMRPEFSQKVYTFEIEEQLPVGRFLGIVSASDKDAGINKDIFYLLPLTSTQNKNNFLVGTQDGVIKTNAILDREVKDSY</sequence>
<dbReference type="EMBL" id="HACG01052497">
    <property type="protein sequence ID" value="CEK99368.1"/>
    <property type="molecule type" value="Transcribed_RNA"/>
</dbReference>
<name>A0A0B7C2E2_9EUPU</name>
<dbReference type="GO" id="GO:0005912">
    <property type="term" value="C:adherens junction"/>
    <property type="evidence" value="ECO:0007669"/>
    <property type="project" value="TreeGrafter"/>
</dbReference>
<evidence type="ECO:0000256" key="4">
    <source>
        <dbReference type="ARBA" id="ARBA00023136"/>
    </source>
</evidence>
<dbReference type="GO" id="GO:0016342">
    <property type="term" value="C:catenin complex"/>
    <property type="evidence" value="ECO:0007669"/>
    <property type="project" value="TreeGrafter"/>
</dbReference>
<reference evidence="7" key="1">
    <citation type="submission" date="2014-12" db="EMBL/GenBank/DDBJ databases">
        <title>Insight into the proteome of Arion vulgaris.</title>
        <authorList>
            <person name="Aradska J."/>
            <person name="Bulat T."/>
            <person name="Smidak R."/>
            <person name="Sarate P."/>
            <person name="Gangsoo J."/>
            <person name="Sialana F."/>
            <person name="Bilban M."/>
            <person name="Lubec G."/>
        </authorList>
    </citation>
    <scope>NUCLEOTIDE SEQUENCE</scope>
    <source>
        <tissue evidence="7">Skin</tissue>
    </source>
</reference>
<accession>A0A0B7C2E2</accession>
<evidence type="ECO:0000256" key="3">
    <source>
        <dbReference type="ARBA" id="ARBA00022837"/>
    </source>
</evidence>
<dbReference type="GO" id="GO:0007043">
    <property type="term" value="P:cell-cell junction assembly"/>
    <property type="evidence" value="ECO:0007669"/>
    <property type="project" value="TreeGrafter"/>
</dbReference>
<evidence type="ECO:0000256" key="1">
    <source>
        <dbReference type="ARBA" id="ARBA00004370"/>
    </source>
</evidence>
<dbReference type="GO" id="GO:0045296">
    <property type="term" value="F:cadherin binding"/>
    <property type="evidence" value="ECO:0007669"/>
    <property type="project" value="TreeGrafter"/>
</dbReference>
<dbReference type="GO" id="GO:0007156">
    <property type="term" value="P:homophilic cell adhesion via plasma membrane adhesion molecules"/>
    <property type="evidence" value="ECO:0007669"/>
    <property type="project" value="InterPro"/>
</dbReference>
<dbReference type="AlphaFoldDB" id="A0A0B7C2E2"/>
<protein>
    <recommendedName>
        <fullName evidence="6">Cadherin domain-containing protein</fullName>
    </recommendedName>
</protein>
<dbReference type="GO" id="GO:0044331">
    <property type="term" value="P:cell-cell adhesion mediated by cadherin"/>
    <property type="evidence" value="ECO:0007669"/>
    <property type="project" value="TreeGrafter"/>
</dbReference>
<dbReference type="PANTHER" id="PTHR24027">
    <property type="entry name" value="CADHERIN-23"/>
    <property type="match status" value="1"/>
</dbReference>
<feature type="non-terminal residue" evidence="7">
    <location>
        <position position="1"/>
    </location>
</feature>
<feature type="non-terminal residue" evidence="7">
    <location>
        <position position="81"/>
    </location>
</feature>
<dbReference type="InterPro" id="IPR015919">
    <property type="entry name" value="Cadherin-like_sf"/>
</dbReference>
<keyword evidence="4" id="KW-0472">Membrane</keyword>
<dbReference type="GO" id="GO:0008013">
    <property type="term" value="F:beta-catenin binding"/>
    <property type="evidence" value="ECO:0007669"/>
    <property type="project" value="TreeGrafter"/>
</dbReference>
<dbReference type="GO" id="GO:0005509">
    <property type="term" value="F:calcium ion binding"/>
    <property type="evidence" value="ECO:0007669"/>
    <property type="project" value="UniProtKB-UniRule"/>
</dbReference>
<dbReference type="SUPFAM" id="SSF49313">
    <property type="entry name" value="Cadherin-like"/>
    <property type="match status" value="1"/>
</dbReference>
<dbReference type="CDD" id="cd11304">
    <property type="entry name" value="Cadherin_repeat"/>
    <property type="match status" value="1"/>
</dbReference>
<gene>
    <name evidence="7" type="primary">ORF221107</name>
</gene>
<keyword evidence="2" id="KW-0677">Repeat</keyword>
<dbReference type="PANTHER" id="PTHR24027:SF85">
    <property type="entry name" value="CADHERIN-11"/>
    <property type="match status" value="1"/>
</dbReference>
<proteinExistence type="predicted"/>
<dbReference type="GO" id="GO:0000902">
    <property type="term" value="P:cell morphogenesis"/>
    <property type="evidence" value="ECO:0007669"/>
    <property type="project" value="TreeGrafter"/>
</dbReference>
<dbReference type="Pfam" id="PF00028">
    <property type="entry name" value="Cadherin"/>
    <property type="match status" value="1"/>
</dbReference>
<comment type="subcellular location">
    <subcellularLocation>
        <location evidence="1">Membrane</location>
    </subcellularLocation>
</comment>
<dbReference type="Gene3D" id="2.60.40.60">
    <property type="entry name" value="Cadherins"/>
    <property type="match status" value="1"/>
</dbReference>